<reference evidence="1 2" key="1">
    <citation type="submission" date="2023-11" db="EMBL/GenBank/DDBJ databases">
        <title>Dfirmibasis_genome.</title>
        <authorList>
            <person name="Edelbroek B."/>
            <person name="Kjellin J."/>
            <person name="Jerlstrom-Hultqvist J."/>
            <person name="Soderbom F."/>
        </authorList>
    </citation>
    <scope>NUCLEOTIDE SEQUENCE [LARGE SCALE GENOMIC DNA]</scope>
    <source>
        <strain evidence="1 2">TNS-C-14</strain>
    </source>
</reference>
<dbReference type="AlphaFoldDB" id="A0AAN7UB87"/>
<accession>A0AAN7UB87</accession>
<evidence type="ECO:0000313" key="2">
    <source>
        <dbReference type="Proteomes" id="UP001344447"/>
    </source>
</evidence>
<proteinExistence type="predicted"/>
<comment type="caution">
    <text evidence="1">The sequence shown here is derived from an EMBL/GenBank/DDBJ whole genome shotgun (WGS) entry which is preliminary data.</text>
</comment>
<organism evidence="1 2">
    <name type="scientific">Dictyostelium firmibasis</name>
    <dbReference type="NCBI Taxonomy" id="79012"/>
    <lineage>
        <taxon>Eukaryota</taxon>
        <taxon>Amoebozoa</taxon>
        <taxon>Evosea</taxon>
        <taxon>Eumycetozoa</taxon>
        <taxon>Dictyostelia</taxon>
        <taxon>Dictyosteliales</taxon>
        <taxon>Dictyosteliaceae</taxon>
        <taxon>Dictyostelium</taxon>
    </lineage>
</organism>
<evidence type="ECO:0000313" key="1">
    <source>
        <dbReference type="EMBL" id="KAK5584365.1"/>
    </source>
</evidence>
<dbReference type="Proteomes" id="UP001344447">
    <property type="component" value="Unassembled WGS sequence"/>
</dbReference>
<keyword evidence="2" id="KW-1185">Reference proteome</keyword>
<name>A0AAN7UB87_9MYCE</name>
<gene>
    <name evidence="1" type="ORF">RB653_005976</name>
</gene>
<sequence length="70" mass="8253">MTIIINIIKMNKHELINNEIISEIKNSDFNSNSLFLNKNDISMAISMKQGYCNMFRPFLYSIFPLSYKEK</sequence>
<protein>
    <submittedName>
        <fullName evidence="1">Uncharacterized protein</fullName>
    </submittedName>
</protein>
<dbReference type="EMBL" id="JAVFKY010000001">
    <property type="protein sequence ID" value="KAK5584365.1"/>
    <property type="molecule type" value="Genomic_DNA"/>
</dbReference>